<dbReference type="EMBL" id="BDSA01000002">
    <property type="protein sequence ID" value="GBE60767.1"/>
    <property type="molecule type" value="Genomic_DNA"/>
</dbReference>
<sequence length="165" mass="18870">MGSLSRIGRGFRGLGEELLDFYAYATLRQQHVMMVCAGVVLGAIVGVKSRRQRLASGEFSDNLELVAYSTSSVDEFESRWNRLARFAQRRPDYKHTRMFKAVHWDKPFPHYLQLRLWKYEDSLSNYTDAASATGLLKKVDMSATSVQRARPVTIIDDSIRRGISF</sequence>
<reference evidence="1 2" key="1">
    <citation type="journal article" date="2017" name="BMC Genomics">
        <title>Whole-genome assembly of Babesia ovata and comparative genomics between closely related pathogens.</title>
        <authorList>
            <person name="Yamagishi J."/>
            <person name="Asada M."/>
            <person name="Hakimi H."/>
            <person name="Tanaka T.Q."/>
            <person name="Sugimoto C."/>
            <person name="Kawazu S."/>
        </authorList>
    </citation>
    <scope>NUCLEOTIDE SEQUENCE [LARGE SCALE GENOMIC DNA]</scope>
    <source>
        <strain evidence="1 2">Miyake</strain>
    </source>
</reference>
<dbReference type="OrthoDB" id="390489at2759"/>
<dbReference type="GeneID" id="39874537"/>
<name>A0A2H6KCQ5_9APIC</name>
<comment type="caution">
    <text evidence="1">The sequence shown here is derived from an EMBL/GenBank/DDBJ whole genome shotgun (WGS) entry which is preliminary data.</text>
</comment>
<proteinExistence type="predicted"/>
<dbReference type="RefSeq" id="XP_028867010.1">
    <property type="nucleotide sequence ID" value="XM_029011177.1"/>
</dbReference>
<dbReference type="AlphaFoldDB" id="A0A2H6KCQ5"/>
<organism evidence="1 2">
    <name type="scientific">Babesia ovata</name>
    <dbReference type="NCBI Taxonomy" id="189622"/>
    <lineage>
        <taxon>Eukaryota</taxon>
        <taxon>Sar</taxon>
        <taxon>Alveolata</taxon>
        <taxon>Apicomplexa</taxon>
        <taxon>Aconoidasida</taxon>
        <taxon>Piroplasmida</taxon>
        <taxon>Babesiidae</taxon>
        <taxon>Babesia</taxon>
    </lineage>
</organism>
<dbReference type="VEuPathDB" id="PiroplasmaDB:BOVATA_022600"/>
<dbReference type="Proteomes" id="UP000236319">
    <property type="component" value="Unassembled WGS sequence"/>
</dbReference>
<evidence type="ECO:0000313" key="1">
    <source>
        <dbReference type="EMBL" id="GBE60767.1"/>
    </source>
</evidence>
<gene>
    <name evidence="1" type="ORF">BOVATA_022600</name>
</gene>
<keyword evidence="2" id="KW-1185">Reference proteome</keyword>
<evidence type="ECO:0000313" key="2">
    <source>
        <dbReference type="Proteomes" id="UP000236319"/>
    </source>
</evidence>
<protein>
    <submittedName>
        <fullName evidence="1">Uncharacterized protein</fullName>
    </submittedName>
</protein>
<accession>A0A2H6KCQ5</accession>